<comment type="caution">
    <text evidence="11">The sequence shown here is derived from an EMBL/GenBank/DDBJ whole genome shotgun (WGS) entry which is preliminary data.</text>
</comment>
<evidence type="ECO:0000256" key="5">
    <source>
        <dbReference type="ARBA" id="ARBA00023101"/>
    </source>
</evidence>
<comment type="catalytic activity">
    <reaction evidence="7">
        <text>L-tyrosine + O2 = L-dopaquinone + H2O</text>
        <dbReference type="Rhea" id="RHEA:18117"/>
        <dbReference type="ChEBI" id="CHEBI:15377"/>
        <dbReference type="ChEBI" id="CHEBI:15379"/>
        <dbReference type="ChEBI" id="CHEBI:57924"/>
        <dbReference type="ChEBI" id="CHEBI:58315"/>
        <dbReference type="EC" id="1.14.18.1"/>
    </reaction>
</comment>
<keyword evidence="5" id="KW-0470">Melanin biosynthesis</keyword>
<evidence type="ECO:0000259" key="10">
    <source>
        <dbReference type="PROSITE" id="PS00498"/>
    </source>
</evidence>
<organism evidence="11 12">
    <name type="scientific">Gigaspora rosea</name>
    <dbReference type="NCBI Taxonomy" id="44941"/>
    <lineage>
        <taxon>Eukaryota</taxon>
        <taxon>Fungi</taxon>
        <taxon>Fungi incertae sedis</taxon>
        <taxon>Mucoromycota</taxon>
        <taxon>Glomeromycotina</taxon>
        <taxon>Glomeromycetes</taxon>
        <taxon>Diversisporales</taxon>
        <taxon>Gigasporaceae</taxon>
        <taxon>Gigaspora</taxon>
    </lineage>
</organism>
<keyword evidence="8" id="KW-0812">Transmembrane</keyword>
<dbReference type="GO" id="GO:0046872">
    <property type="term" value="F:metal ion binding"/>
    <property type="evidence" value="ECO:0007669"/>
    <property type="project" value="UniProtKB-KW"/>
</dbReference>
<accession>A0A397V8I1</accession>
<dbReference type="PROSITE" id="PS00498">
    <property type="entry name" value="TYROSINASE_2"/>
    <property type="match status" value="1"/>
</dbReference>
<evidence type="ECO:0000256" key="6">
    <source>
        <dbReference type="ARBA" id="ARBA00048233"/>
    </source>
</evidence>
<dbReference type="EC" id="1.14.18.1" evidence="2"/>
<dbReference type="OrthoDB" id="6132182at2759"/>
<dbReference type="InterPro" id="IPR002227">
    <property type="entry name" value="Tyrosinase_Cu-bd"/>
</dbReference>
<dbReference type="GO" id="GO:0042438">
    <property type="term" value="P:melanin biosynthetic process"/>
    <property type="evidence" value="ECO:0007669"/>
    <property type="project" value="UniProtKB-KW"/>
</dbReference>
<dbReference type="PROSITE" id="PS00497">
    <property type="entry name" value="TYROSINASE_1"/>
    <property type="match status" value="1"/>
</dbReference>
<reference evidence="11 12" key="1">
    <citation type="submission" date="2018-06" db="EMBL/GenBank/DDBJ databases">
        <title>Comparative genomics reveals the genomic features of Rhizophagus irregularis, R. cerebriforme, R. diaphanum and Gigaspora rosea, and their symbiotic lifestyle signature.</title>
        <authorList>
            <person name="Morin E."/>
            <person name="San Clemente H."/>
            <person name="Chen E.C.H."/>
            <person name="De La Providencia I."/>
            <person name="Hainaut M."/>
            <person name="Kuo A."/>
            <person name="Kohler A."/>
            <person name="Murat C."/>
            <person name="Tang N."/>
            <person name="Roy S."/>
            <person name="Loubradou J."/>
            <person name="Henrissat B."/>
            <person name="Grigoriev I.V."/>
            <person name="Corradi N."/>
            <person name="Roux C."/>
            <person name="Martin F.M."/>
        </authorList>
    </citation>
    <scope>NUCLEOTIDE SEQUENCE [LARGE SCALE GENOMIC DNA]</scope>
    <source>
        <strain evidence="11 12">DAOM 194757</strain>
    </source>
</reference>
<evidence type="ECO:0000256" key="8">
    <source>
        <dbReference type="SAM" id="Phobius"/>
    </source>
</evidence>
<dbReference type="InterPro" id="IPR050316">
    <property type="entry name" value="Tyrosinase/Hemocyanin"/>
</dbReference>
<keyword evidence="3" id="KW-0479">Metal-binding</keyword>
<keyword evidence="8" id="KW-0472">Membrane</keyword>
<dbReference type="Proteomes" id="UP000266673">
    <property type="component" value="Unassembled WGS sequence"/>
</dbReference>
<keyword evidence="12" id="KW-1185">Reference proteome</keyword>
<comment type="similarity">
    <text evidence="1">Belongs to the tyrosinase family.</text>
</comment>
<evidence type="ECO:0000256" key="2">
    <source>
        <dbReference type="ARBA" id="ARBA00011906"/>
    </source>
</evidence>
<evidence type="ECO:0000256" key="3">
    <source>
        <dbReference type="ARBA" id="ARBA00022723"/>
    </source>
</evidence>
<name>A0A397V8I1_9GLOM</name>
<dbReference type="PANTHER" id="PTHR11474:SF76">
    <property type="entry name" value="SHKT DOMAIN-CONTAINING PROTEIN"/>
    <property type="match status" value="1"/>
</dbReference>
<dbReference type="InterPro" id="IPR008922">
    <property type="entry name" value="Di-copper_centre_dom_sf"/>
</dbReference>
<keyword evidence="4" id="KW-0186">Copper</keyword>
<evidence type="ECO:0000259" key="9">
    <source>
        <dbReference type="PROSITE" id="PS00497"/>
    </source>
</evidence>
<gene>
    <name evidence="11" type="ORF">C2G38_2143164</name>
</gene>
<evidence type="ECO:0000256" key="4">
    <source>
        <dbReference type="ARBA" id="ARBA00023008"/>
    </source>
</evidence>
<evidence type="ECO:0000313" key="12">
    <source>
        <dbReference type="Proteomes" id="UP000266673"/>
    </source>
</evidence>
<dbReference type="PRINTS" id="PR00092">
    <property type="entry name" value="TYROSINASE"/>
</dbReference>
<feature type="domain" description="Tyrosinase copper-binding" evidence="9">
    <location>
        <begin position="117"/>
        <end position="135"/>
    </location>
</feature>
<dbReference type="Pfam" id="PF00264">
    <property type="entry name" value="Tyrosinase"/>
    <property type="match status" value="1"/>
</dbReference>
<evidence type="ECO:0000256" key="1">
    <source>
        <dbReference type="ARBA" id="ARBA00009928"/>
    </source>
</evidence>
<feature type="transmembrane region" description="Helical" evidence="8">
    <location>
        <begin position="7"/>
        <end position="25"/>
    </location>
</feature>
<comment type="catalytic activity">
    <reaction evidence="6">
        <text>2 L-dopa + O2 = 2 L-dopaquinone + 2 H2O</text>
        <dbReference type="Rhea" id="RHEA:34287"/>
        <dbReference type="ChEBI" id="CHEBI:15377"/>
        <dbReference type="ChEBI" id="CHEBI:15379"/>
        <dbReference type="ChEBI" id="CHEBI:57504"/>
        <dbReference type="ChEBI" id="CHEBI:57924"/>
        <dbReference type="EC" id="1.14.18.1"/>
    </reaction>
</comment>
<dbReference type="AlphaFoldDB" id="A0A397V8I1"/>
<dbReference type="SUPFAM" id="SSF48056">
    <property type="entry name" value="Di-copper centre-containing domain"/>
    <property type="match status" value="1"/>
</dbReference>
<sequence length="604" mass="69383">MIVFFCIFFIYFFVFIVIFLVLRYVPISNPVILEPFPDIYPRLDIRDFYGNETYRPHFDLLIQSYQAMYDRPHKDVRSFYQVAGIHGLPYEPYDGVTGVHEYNSSGWGKDRWGGYCHHGDSIFITWHRPYMLLFESILVNEANKIALQYNDNEKGKYVEAAKQLRHPYLDWADEKAIEGVPEIFLIPEIEINTPNGRKKVKNPLKSYTLPVDLSHPLEQGHNPWDKPHYIIPTSVPFTPAGYPTIRYPNANYEDQNDILNASLSVYVSTVFRPGLYQMFHLSEYLPFSTIGTDQSEGTSVPPPPSVFFESAHFASIETTHDAFHLVTGGLGGHMSHATTAAFDPIFFFHHVNIDRLFALWQEVFPNSWVSQNIDALGTYTEEMNAAINENTDLTPFRKTKTEFWKSSDIRYIEKLGYTYPQVTMFKGQDPKILQEYLLNLYKPDPYYGLRFFAKLTIEEGKFIGPYPIRVYVNLKNATSQTPITSPHFAGLVAMWHNINHFHAINNICVIETVDITAAMKRLGIQIEIHNYTQEVNNATYLLNSTACFDIENNITIVPVLINGKGISLKDAGVNKVEVISFEHDKVNPNFLAENTGQYYDGKSF</sequence>
<dbReference type="Gene3D" id="1.10.1280.10">
    <property type="entry name" value="Di-copper center containing domain from catechol oxidase"/>
    <property type="match status" value="1"/>
</dbReference>
<dbReference type="PANTHER" id="PTHR11474">
    <property type="entry name" value="TYROSINASE FAMILY MEMBER"/>
    <property type="match status" value="1"/>
</dbReference>
<evidence type="ECO:0000256" key="7">
    <source>
        <dbReference type="ARBA" id="ARBA00048881"/>
    </source>
</evidence>
<dbReference type="EMBL" id="QKWP01000687">
    <property type="protein sequence ID" value="RIB16283.1"/>
    <property type="molecule type" value="Genomic_DNA"/>
</dbReference>
<feature type="domain" description="Tyrosinase copper-binding" evidence="10">
    <location>
        <begin position="343"/>
        <end position="354"/>
    </location>
</feature>
<evidence type="ECO:0000313" key="11">
    <source>
        <dbReference type="EMBL" id="RIB16283.1"/>
    </source>
</evidence>
<proteinExistence type="inferred from homology"/>
<dbReference type="GO" id="GO:0004503">
    <property type="term" value="F:tyrosinase activity"/>
    <property type="evidence" value="ECO:0007669"/>
    <property type="project" value="UniProtKB-EC"/>
</dbReference>
<protein>
    <recommendedName>
        <fullName evidence="2">tyrosinase</fullName>
        <ecNumber evidence="2">1.14.18.1</ecNumber>
    </recommendedName>
</protein>
<keyword evidence="8" id="KW-1133">Transmembrane helix</keyword>
<dbReference type="STRING" id="44941.A0A397V8I1"/>